<evidence type="ECO:0000313" key="1">
    <source>
        <dbReference type="EMBL" id="JAH78914.1"/>
    </source>
</evidence>
<dbReference type="AlphaFoldDB" id="A0A0E9VLB6"/>
<organism evidence="1">
    <name type="scientific">Anguilla anguilla</name>
    <name type="common">European freshwater eel</name>
    <name type="synonym">Muraena anguilla</name>
    <dbReference type="NCBI Taxonomy" id="7936"/>
    <lineage>
        <taxon>Eukaryota</taxon>
        <taxon>Metazoa</taxon>
        <taxon>Chordata</taxon>
        <taxon>Craniata</taxon>
        <taxon>Vertebrata</taxon>
        <taxon>Euteleostomi</taxon>
        <taxon>Actinopterygii</taxon>
        <taxon>Neopterygii</taxon>
        <taxon>Teleostei</taxon>
        <taxon>Anguilliformes</taxon>
        <taxon>Anguillidae</taxon>
        <taxon>Anguilla</taxon>
    </lineage>
</organism>
<reference evidence="1" key="1">
    <citation type="submission" date="2014-11" db="EMBL/GenBank/DDBJ databases">
        <authorList>
            <person name="Amaro Gonzalez C."/>
        </authorList>
    </citation>
    <scope>NUCLEOTIDE SEQUENCE</scope>
</reference>
<accession>A0A0E9VLB6</accession>
<proteinExistence type="predicted"/>
<reference evidence="1" key="2">
    <citation type="journal article" date="2015" name="Fish Shellfish Immunol.">
        <title>Early steps in the European eel (Anguilla anguilla)-Vibrio vulnificus interaction in the gills: Role of the RtxA13 toxin.</title>
        <authorList>
            <person name="Callol A."/>
            <person name="Pajuelo D."/>
            <person name="Ebbesson L."/>
            <person name="Teles M."/>
            <person name="MacKenzie S."/>
            <person name="Amaro C."/>
        </authorList>
    </citation>
    <scope>NUCLEOTIDE SEQUENCE</scope>
</reference>
<dbReference type="EMBL" id="GBXM01029663">
    <property type="protein sequence ID" value="JAH78914.1"/>
    <property type="molecule type" value="Transcribed_RNA"/>
</dbReference>
<protein>
    <submittedName>
        <fullName evidence="1">Uncharacterized protein</fullName>
    </submittedName>
</protein>
<name>A0A0E9VLB6_ANGAN</name>
<sequence>METLQLLIELILQVSHVGIANADIFLPVQSMLKVLLRCV</sequence>